<evidence type="ECO:0000313" key="5">
    <source>
        <dbReference type="Proteomes" id="UP000177745"/>
    </source>
</evidence>
<keyword evidence="2" id="KW-1133">Transmembrane helix</keyword>
<evidence type="ECO:0000256" key="1">
    <source>
        <dbReference type="SAM" id="MobiDB-lite"/>
    </source>
</evidence>
<sequence>MKKSSAYLTAGVVIAAVAAGYFVVTKIIPSINNPLPEITLTGFTPVPGFTTSPSPLPSPDTTPKATGTTEPASLILIRNVPFTPQAPLANWSDPRQEDGCEEATALMATSWAKGKQLTPAGAERDIVAISDYEAKNYGSFYDTSVQDIIDRIYKDYFRYNNVEAKYDIMANDIKTELIKGNLVVVPANGRLLNNPYYKPPGPLRHMLIIKGYDPNTDEFITNDPGTKRGEQYRYPARIIMDAIYDYKTGHGEPVTSIIKAMIVVRP</sequence>
<protein>
    <recommendedName>
        <fullName evidence="3">Peptidase C39-like domain-containing protein</fullName>
    </recommendedName>
</protein>
<evidence type="ECO:0000259" key="3">
    <source>
        <dbReference type="Pfam" id="PF13529"/>
    </source>
</evidence>
<dbReference type="Pfam" id="PF13529">
    <property type="entry name" value="Peptidase_C39_2"/>
    <property type="match status" value="1"/>
</dbReference>
<name>A0A1F8H7Q3_9BACT</name>
<accession>A0A1F8H7Q3</accession>
<gene>
    <name evidence="4" type="ORF">A3G51_01240</name>
</gene>
<keyword evidence="2" id="KW-0812">Transmembrane</keyword>
<keyword evidence="2" id="KW-0472">Membrane</keyword>
<dbReference type="Gene3D" id="3.90.70.10">
    <property type="entry name" value="Cysteine proteinases"/>
    <property type="match status" value="1"/>
</dbReference>
<evidence type="ECO:0000256" key="2">
    <source>
        <dbReference type="SAM" id="Phobius"/>
    </source>
</evidence>
<feature type="region of interest" description="Disordered" evidence="1">
    <location>
        <begin position="49"/>
        <end position="68"/>
    </location>
</feature>
<reference evidence="4 5" key="1">
    <citation type="journal article" date="2016" name="Nat. Commun.">
        <title>Thousands of microbial genomes shed light on interconnected biogeochemical processes in an aquifer system.</title>
        <authorList>
            <person name="Anantharaman K."/>
            <person name="Brown C.T."/>
            <person name="Hug L.A."/>
            <person name="Sharon I."/>
            <person name="Castelle C.J."/>
            <person name="Probst A.J."/>
            <person name="Thomas B.C."/>
            <person name="Singh A."/>
            <person name="Wilkins M.J."/>
            <person name="Karaoz U."/>
            <person name="Brodie E.L."/>
            <person name="Williams K.H."/>
            <person name="Hubbard S.S."/>
            <person name="Banfield J.F."/>
        </authorList>
    </citation>
    <scope>NUCLEOTIDE SEQUENCE [LARGE SCALE GENOMIC DNA]</scope>
</reference>
<dbReference type="InterPro" id="IPR039564">
    <property type="entry name" value="Peptidase_C39-like"/>
</dbReference>
<organism evidence="4 5">
    <name type="scientific">Candidatus Yanofskybacteria bacterium RIFCSPLOWO2_12_FULL_43_11b</name>
    <dbReference type="NCBI Taxonomy" id="1802710"/>
    <lineage>
        <taxon>Bacteria</taxon>
        <taxon>Candidatus Yanofskyibacteriota</taxon>
    </lineage>
</organism>
<evidence type="ECO:0000313" key="4">
    <source>
        <dbReference type="EMBL" id="OGN33637.1"/>
    </source>
</evidence>
<comment type="caution">
    <text evidence="4">The sequence shown here is derived from an EMBL/GenBank/DDBJ whole genome shotgun (WGS) entry which is preliminary data.</text>
</comment>
<dbReference type="Proteomes" id="UP000177745">
    <property type="component" value="Unassembled WGS sequence"/>
</dbReference>
<dbReference type="AlphaFoldDB" id="A0A1F8H7Q3"/>
<dbReference type="EMBL" id="MGKY01000014">
    <property type="protein sequence ID" value="OGN33637.1"/>
    <property type="molecule type" value="Genomic_DNA"/>
</dbReference>
<feature type="transmembrane region" description="Helical" evidence="2">
    <location>
        <begin position="6"/>
        <end position="24"/>
    </location>
</feature>
<feature type="domain" description="Peptidase C39-like" evidence="3">
    <location>
        <begin position="79"/>
        <end position="224"/>
    </location>
</feature>
<proteinExistence type="predicted"/>